<evidence type="ECO:0000313" key="6">
    <source>
        <dbReference type="Proteomes" id="UP000782312"/>
    </source>
</evidence>
<evidence type="ECO:0000259" key="3">
    <source>
        <dbReference type="Pfam" id="PF03972"/>
    </source>
</evidence>
<dbReference type="Proteomes" id="UP000782312">
    <property type="component" value="Unassembled WGS sequence"/>
</dbReference>
<comment type="similarity">
    <text evidence="1">Belongs to the PrpD family.</text>
</comment>
<dbReference type="InterPro" id="IPR042183">
    <property type="entry name" value="MmgE/PrpD_sf_1"/>
</dbReference>
<evidence type="ECO:0000313" key="5">
    <source>
        <dbReference type="EMBL" id="MBI3126474.1"/>
    </source>
</evidence>
<sequence length="451" mass="47616">MSATERMAEFIVHTRLEDIPDPVVASAKRAILDTVGVAVAGASEPVGRKITQYVQEMGAAPEATVLGTGVRTSAPWAALANGTLGHALDFDDSNWLLNGHASVGVLPAVLAQAEARGASGREALEAYIIGFEVSAKLGAAMNMALYDNGWHPTATIGPMGAAAAASRLRGLGVEGTRAALGCAASHASGIRTNFGTMMKPIHAGLAAEAGVRSAAFAAAGITANLNVLEAKRGFGDTFSGQGKHRIPEIVETLGRPFALEKPGNNIKPYPCCMSSHAAVDALRDLLNGANLTASDIERIELELTEPNYLNLSYHQPRTGLEGKFSGEYILSRLVADRELRLSTFTDAAVNDPGIQALMKKVQVRLSDLPWTPGSGRPAVVTVRTRDGRTLQNRRQGSRGNAGSPLTNEELQDKFRDCAGGHLGPEKTAEAIRKLTGLERLPDIRALISLLH</sequence>
<dbReference type="InterPro" id="IPR042188">
    <property type="entry name" value="MmgE/PrpD_sf_2"/>
</dbReference>
<feature type="domain" description="MmgE/PrpD N-terminal" evidence="3">
    <location>
        <begin position="5"/>
        <end position="243"/>
    </location>
</feature>
<dbReference type="PANTHER" id="PTHR16943">
    <property type="entry name" value="2-METHYLCITRATE DEHYDRATASE-RELATED"/>
    <property type="match status" value="1"/>
</dbReference>
<evidence type="ECO:0000256" key="2">
    <source>
        <dbReference type="SAM" id="MobiDB-lite"/>
    </source>
</evidence>
<dbReference type="InterPro" id="IPR005656">
    <property type="entry name" value="MmgE_PrpD"/>
</dbReference>
<reference evidence="5" key="1">
    <citation type="submission" date="2020-07" db="EMBL/GenBank/DDBJ databases">
        <title>Huge and variable diversity of episymbiotic CPR bacteria and DPANN archaea in groundwater ecosystems.</title>
        <authorList>
            <person name="He C.Y."/>
            <person name="Keren R."/>
            <person name="Whittaker M."/>
            <person name="Farag I.F."/>
            <person name="Doudna J."/>
            <person name="Cate J.H.D."/>
            <person name="Banfield J.F."/>
        </authorList>
    </citation>
    <scope>NUCLEOTIDE SEQUENCE</scope>
    <source>
        <strain evidence="5">NC_groundwater_763_Ag_S-0.2um_68_21</strain>
    </source>
</reference>
<dbReference type="Pfam" id="PF03972">
    <property type="entry name" value="MmgE_PrpD_N"/>
    <property type="match status" value="1"/>
</dbReference>
<organism evidence="5 6">
    <name type="scientific">Tectimicrobiota bacterium</name>
    <dbReference type="NCBI Taxonomy" id="2528274"/>
    <lineage>
        <taxon>Bacteria</taxon>
        <taxon>Pseudomonadati</taxon>
        <taxon>Nitrospinota/Tectimicrobiota group</taxon>
        <taxon>Candidatus Tectimicrobiota</taxon>
    </lineage>
</organism>
<dbReference type="Pfam" id="PF19305">
    <property type="entry name" value="MmgE_PrpD_C"/>
    <property type="match status" value="1"/>
</dbReference>
<dbReference type="InterPro" id="IPR045336">
    <property type="entry name" value="MmgE_PrpD_N"/>
</dbReference>
<evidence type="ECO:0000256" key="1">
    <source>
        <dbReference type="ARBA" id="ARBA00006174"/>
    </source>
</evidence>
<dbReference type="PANTHER" id="PTHR16943:SF8">
    <property type="entry name" value="2-METHYLCITRATE DEHYDRATASE"/>
    <property type="match status" value="1"/>
</dbReference>
<feature type="compositionally biased region" description="Polar residues" evidence="2">
    <location>
        <begin position="389"/>
        <end position="408"/>
    </location>
</feature>
<dbReference type="SUPFAM" id="SSF103378">
    <property type="entry name" value="2-methylcitrate dehydratase PrpD"/>
    <property type="match status" value="1"/>
</dbReference>
<dbReference type="GO" id="GO:0016829">
    <property type="term" value="F:lyase activity"/>
    <property type="evidence" value="ECO:0007669"/>
    <property type="project" value="InterPro"/>
</dbReference>
<proteinExistence type="inferred from homology"/>
<protein>
    <submittedName>
        <fullName evidence="5">MmgE/PrpD family protein</fullName>
    </submittedName>
</protein>
<name>A0A932MKU8_UNCTE</name>
<comment type="caution">
    <text evidence="5">The sequence shown here is derived from an EMBL/GenBank/DDBJ whole genome shotgun (WGS) entry which is preliminary data.</text>
</comment>
<gene>
    <name evidence="5" type="ORF">HYZ11_02585</name>
</gene>
<dbReference type="InterPro" id="IPR036148">
    <property type="entry name" value="MmgE/PrpD_sf"/>
</dbReference>
<dbReference type="InterPro" id="IPR045337">
    <property type="entry name" value="MmgE_PrpD_C"/>
</dbReference>
<dbReference type="Gene3D" id="3.30.1330.120">
    <property type="entry name" value="2-methylcitrate dehydratase PrpD"/>
    <property type="match status" value="1"/>
</dbReference>
<feature type="region of interest" description="Disordered" evidence="2">
    <location>
        <begin position="385"/>
        <end position="409"/>
    </location>
</feature>
<feature type="domain" description="MmgE/PrpD C-terminal" evidence="4">
    <location>
        <begin position="269"/>
        <end position="430"/>
    </location>
</feature>
<dbReference type="EMBL" id="JACPUR010000004">
    <property type="protein sequence ID" value="MBI3126474.1"/>
    <property type="molecule type" value="Genomic_DNA"/>
</dbReference>
<dbReference type="AlphaFoldDB" id="A0A932MKU8"/>
<evidence type="ECO:0000259" key="4">
    <source>
        <dbReference type="Pfam" id="PF19305"/>
    </source>
</evidence>
<dbReference type="Gene3D" id="1.10.4100.10">
    <property type="entry name" value="2-methylcitrate dehydratase PrpD"/>
    <property type="match status" value="1"/>
</dbReference>
<accession>A0A932MKU8</accession>